<gene>
    <name evidence="1" type="ORF">HMPREF0083_03141</name>
</gene>
<name>U1WJK1_ANEAE</name>
<keyword evidence="2" id="KW-1185">Reference proteome</keyword>
<dbReference type="EMBL" id="AWSJ01000190">
    <property type="protein sequence ID" value="ERI08754.1"/>
    <property type="molecule type" value="Genomic_DNA"/>
</dbReference>
<proteinExistence type="predicted"/>
<dbReference type="HOGENOM" id="CLU_3195446_0_0_9"/>
<reference evidence="1 2" key="1">
    <citation type="submission" date="2013-08" db="EMBL/GenBank/DDBJ databases">
        <authorList>
            <person name="Weinstock G."/>
            <person name="Sodergren E."/>
            <person name="Wylie T."/>
            <person name="Fulton L."/>
            <person name="Fulton R."/>
            <person name="Fronick C."/>
            <person name="O'Laughlin M."/>
            <person name="Godfrey J."/>
            <person name="Miner T."/>
            <person name="Herter B."/>
            <person name="Appelbaum E."/>
            <person name="Cordes M."/>
            <person name="Lek S."/>
            <person name="Wollam A."/>
            <person name="Pepin K.H."/>
            <person name="Palsikar V.B."/>
            <person name="Mitreva M."/>
            <person name="Wilson R.K."/>
        </authorList>
    </citation>
    <scope>NUCLEOTIDE SEQUENCE [LARGE SCALE GENOMIC DNA]</scope>
    <source>
        <strain evidence="1 2">ATCC 12856</strain>
    </source>
</reference>
<dbReference type="Proteomes" id="UP000016511">
    <property type="component" value="Unassembled WGS sequence"/>
</dbReference>
<sequence length="45" mass="4910">MASGGPSVFFVAKGRVAMPTSFSYAIVNIEQKIFETGGWYGSYTR</sequence>
<organism evidence="1 2">
    <name type="scientific">Aneurinibacillus aneurinilyticus ATCC 12856</name>
    <dbReference type="NCBI Taxonomy" id="649747"/>
    <lineage>
        <taxon>Bacteria</taxon>
        <taxon>Bacillati</taxon>
        <taxon>Bacillota</taxon>
        <taxon>Bacilli</taxon>
        <taxon>Bacillales</taxon>
        <taxon>Paenibacillaceae</taxon>
        <taxon>Aneurinibacillus group</taxon>
        <taxon>Aneurinibacillus</taxon>
    </lineage>
</organism>
<dbReference type="STRING" id="649747.HMPREF0083_03141"/>
<evidence type="ECO:0000313" key="2">
    <source>
        <dbReference type="Proteomes" id="UP000016511"/>
    </source>
</evidence>
<protein>
    <submittedName>
        <fullName evidence="1">Uncharacterized protein</fullName>
    </submittedName>
</protein>
<evidence type="ECO:0000313" key="1">
    <source>
        <dbReference type="EMBL" id="ERI08754.1"/>
    </source>
</evidence>
<dbReference type="AlphaFoldDB" id="U1WJK1"/>
<accession>U1WJK1</accession>
<comment type="caution">
    <text evidence="1">The sequence shown here is derived from an EMBL/GenBank/DDBJ whole genome shotgun (WGS) entry which is preliminary data.</text>
</comment>